<sequence>STLVLSRFVSTVDLWISVARALSSTLGLWICVTLAHRLSISASGSYATCFAAIVLPPPWLLPLSAPTSIFTTLDSVCRPLPCVHPPHKPLPKFPPVPPYVVPAAQGRT</sequence>
<comment type="caution">
    <text evidence="1">The sequence shown here is derived from an EMBL/GenBank/DDBJ whole genome shotgun (WGS) entry which is preliminary data.</text>
</comment>
<protein>
    <submittedName>
        <fullName evidence="1">Uncharacterized protein</fullName>
    </submittedName>
</protein>
<name>A0ABD0PBE0_CIRMR</name>
<dbReference type="Proteomes" id="UP001529510">
    <property type="component" value="Unassembled WGS sequence"/>
</dbReference>
<dbReference type="AlphaFoldDB" id="A0ABD0PBE0"/>
<reference evidence="1 2" key="1">
    <citation type="submission" date="2024-05" db="EMBL/GenBank/DDBJ databases">
        <title>Genome sequencing and assembly of Indian major carp, Cirrhinus mrigala (Hamilton, 1822).</title>
        <authorList>
            <person name="Mohindra V."/>
            <person name="Chowdhury L.M."/>
            <person name="Lal K."/>
            <person name="Jena J.K."/>
        </authorList>
    </citation>
    <scope>NUCLEOTIDE SEQUENCE [LARGE SCALE GENOMIC DNA]</scope>
    <source>
        <strain evidence="1">CM1030</strain>
        <tissue evidence="1">Blood</tissue>
    </source>
</reference>
<evidence type="ECO:0000313" key="1">
    <source>
        <dbReference type="EMBL" id="KAL0170921.1"/>
    </source>
</evidence>
<dbReference type="EMBL" id="JAMKFB020000017">
    <property type="protein sequence ID" value="KAL0170921.1"/>
    <property type="molecule type" value="Genomic_DNA"/>
</dbReference>
<feature type="non-terminal residue" evidence="1">
    <location>
        <position position="108"/>
    </location>
</feature>
<organism evidence="1 2">
    <name type="scientific">Cirrhinus mrigala</name>
    <name type="common">Mrigala</name>
    <dbReference type="NCBI Taxonomy" id="683832"/>
    <lineage>
        <taxon>Eukaryota</taxon>
        <taxon>Metazoa</taxon>
        <taxon>Chordata</taxon>
        <taxon>Craniata</taxon>
        <taxon>Vertebrata</taxon>
        <taxon>Euteleostomi</taxon>
        <taxon>Actinopterygii</taxon>
        <taxon>Neopterygii</taxon>
        <taxon>Teleostei</taxon>
        <taxon>Ostariophysi</taxon>
        <taxon>Cypriniformes</taxon>
        <taxon>Cyprinidae</taxon>
        <taxon>Labeoninae</taxon>
        <taxon>Labeonini</taxon>
        <taxon>Cirrhinus</taxon>
    </lineage>
</organism>
<proteinExistence type="predicted"/>
<keyword evidence="2" id="KW-1185">Reference proteome</keyword>
<evidence type="ECO:0000313" key="2">
    <source>
        <dbReference type="Proteomes" id="UP001529510"/>
    </source>
</evidence>
<feature type="non-terminal residue" evidence="1">
    <location>
        <position position="1"/>
    </location>
</feature>
<accession>A0ABD0PBE0</accession>
<gene>
    <name evidence="1" type="ORF">M9458_035517</name>
</gene>